<gene>
    <name evidence="1" type="ORF">M5K25_018762</name>
</gene>
<reference evidence="1 2" key="1">
    <citation type="journal article" date="2024" name="Plant Biotechnol. J.">
        <title>Dendrobium thyrsiflorum genome and its molecular insights into genes involved in important horticultural traits.</title>
        <authorList>
            <person name="Chen B."/>
            <person name="Wang J.Y."/>
            <person name="Zheng P.J."/>
            <person name="Li K.L."/>
            <person name="Liang Y.M."/>
            <person name="Chen X.F."/>
            <person name="Zhang C."/>
            <person name="Zhao X."/>
            <person name="He X."/>
            <person name="Zhang G.Q."/>
            <person name="Liu Z.J."/>
            <person name="Xu Q."/>
        </authorList>
    </citation>
    <scope>NUCLEOTIDE SEQUENCE [LARGE SCALE GENOMIC DNA]</scope>
    <source>
        <strain evidence="1">GZMU011</strain>
    </source>
</reference>
<dbReference type="AlphaFoldDB" id="A0ABD0UD05"/>
<dbReference type="Proteomes" id="UP001552299">
    <property type="component" value="Unassembled WGS sequence"/>
</dbReference>
<proteinExistence type="predicted"/>
<keyword evidence="2" id="KW-1185">Reference proteome</keyword>
<dbReference type="EMBL" id="JANQDX010000015">
    <property type="protein sequence ID" value="KAL0910684.1"/>
    <property type="molecule type" value="Genomic_DNA"/>
</dbReference>
<sequence length="90" mass="10669">MSTQASACWRGRSQMVQVEEKKRKWLLVEGRQSREQKELVKLWVYVEERRRGVSLVREFCDGEEEVKALFGLHLTTRMGMSARANDLKRR</sequence>
<protein>
    <submittedName>
        <fullName evidence="1">Uncharacterized protein</fullName>
    </submittedName>
</protein>
<name>A0ABD0UD05_DENTH</name>
<evidence type="ECO:0000313" key="1">
    <source>
        <dbReference type="EMBL" id="KAL0910684.1"/>
    </source>
</evidence>
<organism evidence="1 2">
    <name type="scientific">Dendrobium thyrsiflorum</name>
    <name type="common">Pinecone-like raceme dendrobium</name>
    <name type="synonym">Orchid</name>
    <dbReference type="NCBI Taxonomy" id="117978"/>
    <lineage>
        <taxon>Eukaryota</taxon>
        <taxon>Viridiplantae</taxon>
        <taxon>Streptophyta</taxon>
        <taxon>Embryophyta</taxon>
        <taxon>Tracheophyta</taxon>
        <taxon>Spermatophyta</taxon>
        <taxon>Magnoliopsida</taxon>
        <taxon>Liliopsida</taxon>
        <taxon>Asparagales</taxon>
        <taxon>Orchidaceae</taxon>
        <taxon>Epidendroideae</taxon>
        <taxon>Malaxideae</taxon>
        <taxon>Dendrobiinae</taxon>
        <taxon>Dendrobium</taxon>
    </lineage>
</organism>
<accession>A0ABD0UD05</accession>
<comment type="caution">
    <text evidence="1">The sequence shown here is derived from an EMBL/GenBank/DDBJ whole genome shotgun (WGS) entry which is preliminary data.</text>
</comment>
<evidence type="ECO:0000313" key="2">
    <source>
        <dbReference type="Proteomes" id="UP001552299"/>
    </source>
</evidence>